<dbReference type="GeneID" id="64599741"/>
<name>A0A9P7DPR9_9AGAM</name>
<accession>A0A9P7DPR9</accession>
<gene>
    <name evidence="1" type="ORF">HD556DRAFT_1439574</name>
</gene>
<evidence type="ECO:0000313" key="1">
    <source>
        <dbReference type="EMBL" id="KAG1799905.1"/>
    </source>
</evidence>
<dbReference type="OrthoDB" id="3165318at2759"/>
<organism evidence="1 2">
    <name type="scientific">Suillus plorans</name>
    <dbReference type="NCBI Taxonomy" id="116603"/>
    <lineage>
        <taxon>Eukaryota</taxon>
        <taxon>Fungi</taxon>
        <taxon>Dikarya</taxon>
        <taxon>Basidiomycota</taxon>
        <taxon>Agaricomycotina</taxon>
        <taxon>Agaricomycetes</taxon>
        <taxon>Agaricomycetidae</taxon>
        <taxon>Boletales</taxon>
        <taxon>Suillineae</taxon>
        <taxon>Suillaceae</taxon>
        <taxon>Suillus</taxon>
    </lineage>
</organism>
<evidence type="ECO:0000313" key="2">
    <source>
        <dbReference type="Proteomes" id="UP000719766"/>
    </source>
</evidence>
<dbReference type="EMBL" id="JABBWE010000010">
    <property type="protein sequence ID" value="KAG1799905.1"/>
    <property type="molecule type" value="Genomic_DNA"/>
</dbReference>
<dbReference type="Proteomes" id="UP000719766">
    <property type="component" value="Unassembled WGS sequence"/>
</dbReference>
<dbReference type="AlphaFoldDB" id="A0A9P7DPR9"/>
<sequence>MSHLFVRNLTFQSEDLGKEATIMLTFDADMEGLYEEFFPVVWKVSKFGETGPYRSHVTYTSQLAFSKPQVVDGNIVDAETAVKINVSERTTLTEANDVYHFSPPHRGASGVLQAVNETGAIQDIAVGFVSPGDLMPQPALYFNGVGDGSHVTARFTPILRAYITSDYQETAIIRGAIDTPAIWSHDLAALAESTTWTVSRDPSNGHYTIVQS</sequence>
<protein>
    <submittedName>
        <fullName evidence="1">Uncharacterized protein</fullName>
    </submittedName>
</protein>
<dbReference type="RefSeq" id="XP_041164128.1">
    <property type="nucleotide sequence ID" value="XM_041305977.1"/>
</dbReference>
<keyword evidence="2" id="KW-1185">Reference proteome</keyword>
<comment type="caution">
    <text evidence="1">The sequence shown here is derived from an EMBL/GenBank/DDBJ whole genome shotgun (WGS) entry which is preliminary data.</text>
</comment>
<proteinExistence type="predicted"/>
<reference evidence="1" key="1">
    <citation type="journal article" date="2020" name="New Phytol.">
        <title>Comparative genomics reveals dynamic genome evolution in host specialist ectomycorrhizal fungi.</title>
        <authorList>
            <person name="Lofgren L.A."/>
            <person name="Nguyen N.H."/>
            <person name="Vilgalys R."/>
            <person name="Ruytinx J."/>
            <person name="Liao H.L."/>
            <person name="Branco S."/>
            <person name="Kuo A."/>
            <person name="LaButti K."/>
            <person name="Lipzen A."/>
            <person name="Andreopoulos W."/>
            <person name="Pangilinan J."/>
            <person name="Riley R."/>
            <person name="Hundley H."/>
            <person name="Na H."/>
            <person name="Barry K."/>
            <person name="Grigoriev I.V."/>
            <person name="Stajich J.E."/>
            <person name="Kennedy P.G."/>
        </authorList>
    </citation>
    <scope>NUCLEOTIDE SEQUENCE</scope>
    <source>
        <strain evidence="1">S12</strain>
    </source>
</reference>